<feature type="region of interest" description="Disordered" evidence="4">
    <location>
        <begin position="53"/>
        <end position="91"/>
    </location>
</feature>
<evidence type="ECO:0000259" key="5">
    <source>
        <dbReference type="PROSITE" id="PS50067"/>
    </source>
</evidence>
<dbReference type="InterPro" id="IPR027417">
    <property type="entry name" value="P-loop_NTPase"/>
</dbReference>
<keyword evidence="2" id="KW-0505">Motor protein</keyword>
<sequence length="265" mass="26949">MTHRSQVNCGREPSSRTASRAPRGSRSELLLLTDRCIGRSHYFSGGEALLPLRRLPRTPTATPPPPSATGSTPPSPPAPSPSGALTGLRPGGVLVDCTSSSPSLAREVAAAARAAGCYAVDSRVSGGDVGARDGTLAILAGGDEAMAAWLAPLFAHLGRPTYMGPPGSGQSSKIANQIAVAGALVGTTEALEFANAAINMHDHTRGALCLVDLAGSGRLTTTGAIGNTLVEAVAINQSLTTLKRVLSSVATRAVHVPVMDSKLTM</sequence>
<comment type="similarity">
    <text evidence="3">Belongs to the TRAFAC class myosin-kinesin ATPase superfamily. Kinesin family.</text>
</comment>
<dbReference type="PANTHER" id="PTHR43060:SF13">
    <property type="entry name" value="3-HYDROXYISOBUTYRATE DEHYDROGENASE-LIKE 2, MITOCHONDRIAL-RELATED"/>
    <property type="match status" value="1"/>
</dbReference>
<dbReference type="InterPro" id="IPR001752">
    <property type="entry name" value="Kinesin_motor_dom"/>
</dbReference>
<dbReference type="InterPro" id="IPR036961">
    <property type="entry name" value="Kinesin_motor_dom_sf"/>
</dbReference>
<dbReference type="Pfam" id="PF03446">
    <property type="entry name" value="NAD_binding_2"/>
    <property type="match status" value="1"/>
</dbReference>
<dbReference type="GO" id="GO:0008017">
    <property type="term" value="F:microtubule binding"/>
    <property type="evidence" value="ECO:0007669"/>
    <property type="project" value="InterPro"/>
</dbReference>
<dbReference type="Proteomes" id="UP000479710">
    <property type="component" value="Unassembled WGS sequence"/>
</dbReference>
<evidence type="ECO:0000256" key="3">
    <source>
        <dbReference type="PROSITE-ProRule" id="PRU00283"/>
    </source>
</evidence>
<feature type="domain" description="Kinesin motor" evidence="5">
    <location>
        <begin position="202"/>
        <end position="265"/>
    </location>
</feature>
<dbReference type="GO" id="GO:0005524">
    <property type="term" value="F:ATP binding"/>
    <property type="evidence" value="ECO:0007669"/>
    <property type="project" value="InterPro"/>
</dbReference>
<dbReference type="OrthoDB" id="435038at2759"/>
<dbReference type="GO" id="GO:0050661">
    <property type="term" value="F:NADP binding"/>
    <property type="evidence" value="ECO:0007669"/>
    <property type="project" value="InterPro"/>
</dbReference>
<dbReference type="InterPro" id="IPR036291">
    <property type="entry name" value="NAD(P)-bd_dom_sf"/>
</dbReference>
<feature type="region of interest" description="Disordered" evidence="4">
    <location>
        <begin position="1"/>
        <end position="25"/>
    </location>
</feature>
<comment type="caution">
    <text evidence="3">Lacks conserved residue(s) required for the propagation of feature annotation.</text>
</comment>
<dbReference type="PANTHER" id="PTHR43060">
    <property type="entry name" value="3-HYDROXYISOBUTYRATE DEHYDROGENASE-LIKE 1, MITOCHONDRIAL-RELATED"/>
    <property type="match status" value="1"/>
</dbReference>
<organism evidence="6 7">
    <name type="scientific">Oryza meyeriana var. granulata</name>
    <dbReference type="NCBI Taxonomy" id="110450"/>
    <lineage>
        <taxon>Eukaryota</taxon>
        <taxon>Viridiplantae</taxon>
        <taxon>Streptophyta</taxon>
        <taxon>Embryophyta</taxon>
        <taxon>Tracheophyta</taxon>
        <taxon>Spermatophyta</taxon>
        <taxon>Magnoliopsida</taxon>
        <taxon>Liliopsida</taxon>
        <taxon>Poales</taxon>
        <taxon>Poaceae</taxon>
        <taxon>BOP clade</taxon>
        <taxon>Oryzoideae</taxon>
        <taxon>Oryzeae</taxon>
        <taxon>Oryzinae</taxon>
        <taxon>Oryza</taxon>
        <taxon>Oryza meyeriana</taxon>
    </lineage>
</organism>
<protein>
    <recommendedName>
        <fullName evidence="5">Kinesin motor domain-containing protein</fullName>
    </recommendedName>
</protein>
<proteinExistence type="inferred from homology"/>
<dbReference type="Pfam" id="PF00225">
    <property type="entry name" value="Kinesin"/>
    <property type="match status" value="1"/>
</dbReference>
<accession>A0A6G1BV23</accession>
<reference evidence="6 7" key="1">
    <citation type="submission" date="2019-11" db="EMBL/GenBank/DDBJ databases">
        <title>Whole genome sequence of Oryza granulata.</title>
        <authorList>
            <person name="Li W."/>
        </authorList>
    </citation>
    <scope>NUCLEOTIDE SEQUENCE [LARGE SCALE GENOMIC DNA]</scope>
    <source>
        <strain evidence="7">cv. Menghai</strain>
        <tissue evidence="6">Leaf</tissue>
    </source>
</reference>
<dbReference type="Gene3D" id="3.40.50.720">
    <property type="entry name" value="NAD(P)-binding Rossmann-like Domain"/>
    <property type="match status" value="1"/>
</dbReference>
<dbReference type="SUPFAM" id="SSF52540">
    <property type="entry name" value="P-loop containing nucleoside triphosphate hydrolases"/>
    <property type="match status" value="1"/>
</dbReference>
<dbReference type="InterPro" id="IPR006115">
    <property type="entry name" value="6PGDH_NADP-bd"/>
</dbReference>
<evidence type="ECO:0000313" key="6">
    <source>
        <dbReference type="EMBL" id="KAF0891829.1"/>
    </source>
</evidence>
<gene>
    <name evidence="6" type="ORF">E2562_011008</name>
</gene>
<feature type="compositionally biased region" description="Pro residues" evidence="4">
    <location>
        <begin position="61"/>
        <end position="80"/>
    </location>
</feature>
<dbReference type="Gene3D" id="3.40.850.10">
    <property type="entry name" value="Kinesin motor domain"/>
    <property type="match status" value="1"/>
</dbReference>
<dbReference type="GO" id="GO:0007018">
    <property type="term" value="P:microtubule-based movement"/>
    <property type="evidence" value="ECO:0007669"/>
    <property type="project" value="InterPro"/>
</dbReference>
<keyword evidence="1" id="KW-0493">Microtubule</keyword>
<dbReference type="PROSITE" id="PS50067">
    <property type="entry name" value="KINESIN_MOTOR_2"/>
    <property type="match status" value="1"/>
</dbReference>
<feature type="non-terminal residue" evidence="6">
    <location>
        <position position="265"/>
    </location>
</feature>
<dbReference type="GO" id="GO:0005874">
    <property type="term" value="C:microtubule"/>
    <property type="evidence" value="ECO:0007669"/>
    <property type="project" value="UniProtKB-KW"/>
</dbReference>
<keyword evidence="7" id="KW-1185">Reference proteome</keyword>
<dbReference type="GO" id="GO:0003777">
    <property type="term" value="F:microtubule motor activity"/>
    <property type="evidence" value="ECO:0007669"/>
    <property type="project" value="InterPro"/>
</dbReference>
<comment type="caution">
    <text evidence="6">The sequence shown here is derived from an EMBL/GenBank/DDBJ whole genome shotgun (WGS) entry which is preliminary data.</text>
</comment>
<dbReference type="EMBL" id="SPHZ02000011">
    <property type="protein sequence ID" value="KAF0891829.1"/>
    <property type="molecule type" value="Genomic_DNA"/>
</dbReference>
<evidence type="ECO:0000313" key="7">
    <source>
        <dbReference type="Proteomes" id="UP000479710"/>
    </source>
</evidence>
<name>A0A6G1BV23_9ORYZ</name>
<dbReference type="SUPFAM" id="SSF51735">
    <property type="entry name" value="NAD(P)-binding Rossmann-fold domains"/>
    <property type="match status" value="1"/>
</dbReference>
<dbReference type="AlphaFoldDB" id="A0A6G1BV23"/>
<evidence type="ECO:0000256" key="2">
    <source>
        <dbReference type="ARBA" id="ARBA00023175"/>
    </source>
</evidence>
<dbReference type="PRINTS" id="PR00380">
    <property type="entry name" value="KINESINHEAVY"/>
</dbReference>
<evidence type="ECO:0000256" key="1">
    <source>
        <dbReference type="ARBA" id="ARBA00022701"/>
    </source>
</evidence>
<evidence type="ECO:0000256" key="4">
    <source>
        <dbReference type="SAM" id="MobiDB-lite"/>
    </source>
</evidence>